<keyword evidence="5" id="KW-1185">Reference proteome</keyword>
<reference evidence="4" key="1">
    <citation type="submission" date="2021-01" db="UniProtKB">
        <authorList>
            <consortium name="EnsemblMetazoa"/>
        </authorList>
    </citation>
    <scope>IDENTIFICATION</scope>
</reference>
<dbReference type="Gene3D" id="3.40.50.150">
    <property type="entry name" value="Vaccinia Virus protein VP39"/>
    <property type="match status" value="1"/>
</dbReference>
<comment type="similarity">
    <text evidence="1">Belongs to the methyltransferase superfamily. L-isoaspartyl/D-aspartyl protein methyltransferase family.</text>
</comment>
<dbReference type="GO" id="GO:0005737">
    <property type="term" value="C:cytoplasm"/>
    <property type="evidence" value="ECO:0007669"/>
    <property type="project" value="TreeGrafter"/>
</dbReference>
<accession>A0A7M5VAN2</accession>
<feature type="region of interest" description="Disordered" evidence="2">
    <location>
        <begin position="297"/>
        <end position="335"/>
    </location>
</feature>
<protein>
    <recommendedName>
        <fullName evidence="3">SOCS box domain-containing protein</fullName>
    </recommendedName>
</protein>
<name>A0A7M5VAN2_9CNID</name>
<feature type="compositionally biased region" description="Acidic residues" evidence="2">
    <location>
        <begin position="305"/>
        <end position="322"/>
    </location>
</feature>
<dbReference type="GO" id="GO:0004719">
    <property type="term" value="F:protein-L-isoaspartate (D-aspartate) O-methyltransferase activity"/>
    <property type="evidence" value="ECO:0007669"/>
    <property type="project" value="InterPro"/>
</dbReference>
<evidence type="ECO:0000256" key="2">
    <source>
        <dbReference type="SAM" id="MobiDB-lite"/>
    </source>
</evidence>
<evidence type="ECO:0000256" key="1">
    <source>
        <dbReference type="ARBA" id="ARBA00005369"/>
    </source>
</evidence>
<feature type="compositionally biased region" description="Gly residues" evidence="2">
    <location>
        <begin position="323"/>
        <end position="333"/>
    </location>
</feature>
<dbReference type="EnsemblMetazoa" id="CLYHEMT010529.1">
    <property type="protein sequence ID" value="CLYHEMP010529.1"/>
    <property type="gene ID" value="CLYHEMG010529"/>
</dbReference>
<sequence>MGGVVPKGKNNDELVDNLIEAKYLSDPRICRIFRQVDRGDFYPGEYYEDAYRDQAMKSGNLHLSAPCIYCSVMENMDLYPGLSFLNIGSGTGYLSTMVGQVLGPFDTNHGIELFEDAINYSQSNIERFMKYSDGFQVTHFCKPRIVQGNVHSFDITFRQYDRVYVGARLMHLHMKEKIKELVKVGGVLIFPTGENLMKFNKVSETEWEEKSLLNVQFSDLIDEKPGDTKDIRIYTQPPTLKELSRQIILQNVFTLTAPEDEISFAQLDILDDLPLPRILIKYLRYFRDVNQPKPVSLKKHRTFSSDEDSFSSDDGDDDDDENGGGGGGGGGGNRIRFRIIIR</sequence>
<organism evidence="4 5">
    <name type="scientific">Clytia hemisphaerica</name>
    <dbReference type="NCBI Taxonomy" id="252671"/>
    <lineage>
        <taxon>Eukaryota</taxon>
        <taxon>Metazoa</taxon>
        <taxon>Cnidaria</taxon>
        <taxon>Hydrozoa</taxon>
        <taxon>Hydroidolina</taxon>
        <taxon>Leptothecata</taxon>
        <taxon>Obeliida</taxon>
        <taxon>Clytiidae</taxon>
        <taxon>Clytia</taxon>
    </lineage>
</organism>
<evidence type="ECO:0000259" key="3">
    <source>
        <dbReference type="PROSITE" id="PS50225"/>
    </source>
</evidence>
<dbReference type="InterPro" id="IPR000682">
    <property type="entry name" value="PCMT"/>
</dbReference>
<dbReference type="Pfam" id="PF01135">
    <property type="entry name" value="PCMT"/>
    <property type="match status" value="1"/>
</dbReference>
<dbReference type="InterPro" id="IPR029063">
    <property type="entry name" value="SAM-dependent_MTases_sf"/>
</dbReference>
<dbReference type="SUPFAM" id="SSF53335">
    <property type="entry name" value="S-adenosyl-L-methionine-dependent methyltransferases"/>
    <property type="match status" value="1"/>
</dbReference>
<dbReference type="Proteomes" id="UP000594262">
    <property type="component" value="Unplaced"/>
</dbReference>
<dbReference type="OrthoDB" id="10257972at2759"/>
<proteinExistence type="inferred from homology"/>
<evidence type="ECO:0000313" key="4">
    <source>
        <dbReference type="EnsemblMetazoa" id="CLYHEMP010529.1"/>
    </source>
</evidence>
<dbReference type="PANTHER" id="PTHR11579:SF9">
    <property type="entry name" value="PROTEIN-L-ISOASPARTATE O-METHYLTRANSFERASE"/>
    <property type="match status" value="1"/>
</dbReference>
<dbReference type="RefSeq" id="XP_066918383.1">
    <property type="nucleotide sequence ID" value="XM_067062282.1"/>
</dbReference>
<dbReference type="AlphaFoldDB" id="A0A7M5VAN2"/>
<feature type="domain" description="SOCS box" evidence="3">
    <location>
        <begin position="235"/>
        <end position="286"/>
    </location>
</feature>
<dbReference type="GeneID" id="136805736"/>
<evidence type="ECO:0000313" key="5">
    <source>
        <dbReference type="Proteomes" id="UP000594262"/>
    </source>
</evidence>
<dbReference type="PANTHER" id="PTHR11579">
    <property type="entry name" value="PROTEIN-L-ISOASPARTATE O-METHYLTRANSFERASE"/>
    <property type="match status" value="1"/>
</dbReference>
<dbReference type="InterPro" id="IPR001496">
    <property type="entry name" value="SOCS_box"/>
</dbReference>
<dbReference type="PROSITE" id="PS50225">
    <property type="entry name" value="SOCS"/>
    <property type="match status" value="1"/>
</dbReference>